<feature type="compositionally biased region" description="Polar residues" evidence="1">
    <location>
        <begin position="366"/>
        <end position="379"/>
    </location>
</feature>
<accession>A0AAN9GNR2</accession>
<name>A0AAN9GNR2_9CAEN</name>
<dbReference type="PANTHER" id="PTHR38580">
    <property type="entry name" value="COILED-COIL DOMAIN-CONTAINING PROTEIN 192"/>
    <property type="match status" value="1"/>
</dbReference>
<reference evidence="2 3" key="1">
    <citation type="submission" date="2024-02" db="EMBL/GenBank/DDBJ databases">
        <title>Chromosome-scale genome assembly of the rough periwinkle Littorina saxatilis.</title>
        <authorList>
            <person name="De Jode A."/>
            <person name="Faria R."/>
            <person name="Formenti G."/>
            <person name="Sims Y."/>
            <person name="Smith T.P."/>
            <person name="Tracey A."/>
            <person name="Wood J.M.D."/>
            <person name="Zagrodzka Z.B."/>
            <person name="Johannesson K."/>
            <person name="Butlin R.K."/>
            <person name="Leder E.H."/>
        </authorList>
    </citation>
    <scope>NUCLEOTIDE SEQUENCE [LARGE SCALE GENOMIC DNA]</scope>
    <source>
        <strain evidence="2">Snail1</strain>
        <tissue evidence="2">Muscle</tissue>
    </source>
</reference>
<feature type="region of interest" description="Disordered" evidence="1">
    <location>
        <begin position="468"/>
        <end position="487"/>
    </location>
</feature>
<feature type="region of interest" description="Disordered" evidence="1">
    <location>
        <begin position="299"/>
        <end position="394"/>
    </location>
</feature>
<dbReference type="EMBL" id="JBAMIC010000001">
    <property type="protein sequence ID" value="KAK7115517.1"/>
    <property type="molecule type" value="Genomic_DNA"/>
</dbReference>
<protein>
    <submittedName>
        <fullName evidence="2">Uncharacterized protein</fullName>
    </submittedName>
</protein>
<keyword evidence="3" id="KW-1185">Reference proteome</keyword>
<feature type="compositionally biased region" description="Basic and acidic residues" evidence="1">
    <location>
        <begin position="151"/>
        <end position="160"/>
    </location>
</feature>
<feature type="compositionally biased region" description="Basic and acidic residues" evidence="1">
    <location>
        <begin position="12"/>
        <end position="21"/>
    </location>
</feature>
<feature type="region of interest" description="Disordered" evidence="1">
    <location>
        <begin position="146"/>
        <end position="171"/>
    </location>
</feature>
<dbReference type="Proteomes" id="UP001374579">
    <property type="component" value="Unassembled WGS sequence"/>
</dbReference>
<evidence type="ECO:0000313" key="3">
    <source>
        <dbReference type="Proteomes" id="UP001374579"/>
    </source>
</evidence>
<evidence type="ECO:0000256" key="1">
    <source>
        <dbReference type="SAM" id="MobiDB-lite"/>
    </source>
</evidence>
<sequence length="544" mass="59583">MGSGASTQVKAICDDKTDANDAGKPPDVPVTANSKGQTAKTTRGTKDAETSLQRTSSTLSTVKEIRAVPSPSQPVPSTSKSKPVMAFPSTAKTKPQRPAASKTELEMKLTLLEKQLAESESEKLDFVDRIQALEGRLQELTSAAAIPIGGDKGDGQRSHADQSSGELQETLKAKDHYIQQIEQQLATVQSDSTKIRVRLKKKIKNLTAQLTEAKQESSITHLELKDRNSQLQDKLRNSKDQTAKGAASPDGEEDDKESKFKVILDLSAEVSEQAEKIASLERLVKKKDKEIEELRHATLLSAQSAKQKKQSELSEQSQSQSDHRNSLKKIASQTSDSQGHNDRSGIFSGSGNRSKPSFTPVESGAYNDSSRQNSQQGQRPISKIGPRPSNPRRPGLELILERQSTALSDSDSDWEMEGLSSKIHSAPARVRVKSAAIAAEEKTRDNFDLDDKWSLATDDNDLMMTGEVRPTRGQSGRQKRRSALKTKQERVRNERARELMGPSLAFAQQDGEQLTDTSCNNTATPRAMDKAFHFSSTDGMTFAV</sequence>
<feature type="region of interest" description="Disordered" evidence="1">
    <location>
        <begin position="1"/>
        <end position="102"/>
    </location>
</feature>
<dbReference type="AlphaFoldDB" id="A0AAN9GNR2"/>
<comment type="caution">
    <text evidence="2">The sequence shown here is derived from an EMBL/GenBank/DDBJ whole genome shotgun (WGS) entry which is preliminary data.</text>
</comment>
<organism evidence="2 3">
    <name type="scientific">Littorina saxatilis</name>
    <dbReference type="NCBI Taxonomy" id="31220"/>
    <lineage>
        <taxon>Eukaryota</taxon>
        <taxon>Metazoa</taxon>
        <taxon>Spiralia</taxon>
        <taxon>Lophotrochozoa</taxon>
        <taxon>Mollusca</taxon>
        <taxon>Gastropoda</taxon>
        <taxon>Caenogastropoda</taxon>
        <taxon>Littorinimorpha</taxon>
        <taxon>Littorinoidea</taxon>
        <taxon>Littorinidae</taxon>
        <taxon>Littorina</taxon>
    </lineage>
</organism>
<feature type="region of interest" description="Disordered" evidence="1">
    <location>
        <begin position="212"/>
        <end position="259"/>
    </location>
</feature>
<feature type="compositionally biased region" description="Low complexity" evidence="1">
    <location>
        <begin position="50"/>
        <end position="61"/>
    </location>
</feature>
<feature type="compositionally biased region" description="Basic and acidic residues" evidence="1">
    <location>
        <begin position="222"/>
        <end position="242"/>
    </location>
</feature>
<evidence type="ECO:0000313" key="2">
    <source>
        <dbReference type="EMBL" id="KAK7115517.1"/>
    </source>
</evidence>
<dbReference type="PANTHER" id="PTHR38580:SF1">
    <property type="entry name" value="COILED-COIL DOMAIN-CONTAINING PROTEIN 192"/>
    <property type="match status" value="1"/>
</dbReference>
<feature type="compositionally biased region" description="Low complexity" evidence="1">
    <location>
        <begin position="75"/>
        <end position="84"/>
    </location>
</feature>
<proteinExistence type="predicted"/>
<feature type="compositionally biased region" description="Polar residues" evidence="1">
    <location>
        <begin position="31"/>
        <end position="42"/>
    </location>
</feature>
<feature type="compositionally biased region" description="Polar residues" evidence="1">
    <location>
        <begin position="347"/>
        <end position="357"/>
    </location>
</feature>
<gene>
    <name evidence="2" type="ORF">V1264_001368</name>
</gene>
<dbReference type="InterPro" id="IPR038817">
    <property type="entry name" value="CCDC192"/>
</dbReference>